<feature type="compositionally biased region" description="Low complexity" evidence="1">
    <location>
        <begin position="212"/>
        <end position="231"/>
    </location>
</feature>
<evidence type="ECO:0000313" key="3">
    <source>
        <dbReference type="EMBL" id="ADD43830.1"/>
    </source>
</evidence>
<evidence type="ECO:0000313" key="4">
    <source>
        <dbReference type="Proteomes" id="UP000000844"/>
    </source>
</evidence>
<dbReference type="RefSeq" id="WP_013019401.1">
    <property type="nucleotide sequence ID" value="NC_013947.1"/>
</dbReference>
<feature type="transmembrane region" description="Helical" evidence="2">
    <location>
        <begin position="168"/>
        <end position="199"/>
    </location>
</feature>
<gene>
    <name evidence="3" type="ordered locus">Snas_4180</name>
</gene>
<name>D3Q297_STANL</name>
<feature type="transmembrane region" description="Helical" evidence="2">
    <location>
        <begin position="236"/>
        <end position="257"/>
    </location>
</feature>
<keyword evidence="4" id="KW-1185">Reference proteome</keyword>
<keyword evidence="2" id="KW-1133">Transmembrane helix</keyword>
<evidence type="ECO:0000256" key="1">
    <source>
        <dbReference type="SAM" id="MobiDB-lite"/>
    </source>
</evidence>
<feature type="transmembrane region" description="Helical" evidence="2">
    <location>
        <begin position="102"/>
        <end position="121"/>
    </location>
</feature>
<dbReference type="Proteomes" id="UP000000844">
    <property type="component" value="Chromosome"/>
</dbReference>
<feature type="region of interest" description="Disordered" evidence="1">
    <location>
        <begin position="1"/>
        <end position="35"/>
    </location>
</feature>
<proteinExistence type="predicted"/>
<dbReference type="HOGENOM" id="CLU_032560_1_0_11"/>
<dbReference type="KEGG" id="sna:Snas_4180"/>
<sequence length="612" mass="66457">MSHEQPQRVAQWGEGYPKPTSPPVTSPPTPAPAPSPALGGNAAAFQFVNSRSTRHLCVGAYLDEDFRLRVLDEVYHEPRRAVAPAAGTDGASVALHAKRSHALALSEAGILLGIMVLFLCATSFEALIALVILSLWAFAAAVVNLVLDIVAMVRGKATATPAQLGGRVMLMTLALIAFLLVLSFTGAVELPVAVIAGLFESGLDYSQPTPTPSGDPYGDPYPDQTPVDSDSSSTPVPLLVVVILGLPTLTVAGLAAIRRLFVRQLRLGVGPTGLTDTAKSQRIRYGQYGDVVNYSGYTPFIGHGVELWTWQLPLPLYPRADDPDRRIETDGPGFTVPELIYAIHSGLHRYVRDTPGFKRLPELVITDQAFVAGVDTREPVQFTSQLPRSGMPGDMMVIKTDPTLPVRHYLKCQINSWEGELVTTIFVAAAIQGETLYMEFSSYMLPPTKEEYHVLQDKSQISGAAVVLEALKAVAKLPARIGRSPFVLLRALRDSLRAAFREVTLPEEVSEHPDHGAKVSIRELGTDLDVHNYFQERDAVKYTSILEAQILEHSLNFLERYIDISELRLRKNTIVNNTVINQGTVYTASQTGPGTVGSQGPRSQNTPSPKAS</sequence>
<dbReference type="OrthoDB" id="3078176at2"/>
<evidence type="ECO:0000256" key="2">
    <source>
        <dbReference type="SAM" id="Phobius"/>
    </source>
</evidence>
<feature type="transmembrane region" description="Helical" evidence="2">
    <location>
        <begin position="127"/>
        <end position="147"/>
    </location>
</feature>
<dbReference type="EMBL" id="CP001778">
    <property type="protein sequence ID" value="ADD43830.1"/>
    <property type="molecule type" value="Genomic_DNA"/>
</dbReference>
<keyword evidence="2" id="KW-0812">Transmembrane</keyword>
<dbReference type="AlphaFoldDB" id="D3Q297"/>
<organism evidence="3 4">
    <name type="scientific">Stackebrandtia nassauensis (strain DSM 44728 / CIP 108903 / NRRL B-16338 / NBRC 102104 / LLR-40K-21)</name>
    <dbReference type="NCBI Taxonomy" id="446470"/>
    <lineage>
        <taxon>Bacteria</taxon>
        <taxon>Bacillati</taxon>
        <taxon>Actinomycetota</taxon>
        <taxon>Actinomycetes</taxon>
        <taxon>Glycomycetales</taxon>
        <taxon>Glycomycetaceae</taxon>
        <taxon>Stackebrandtia</taxon>
    </lineage>
</organism>
<dbReference type="STRING" id="446470.Snas_4180"/>
<feature type="region of interest" description="Disordered" evidence="1">
    <location>
        <begin position="209"/>
        <end position="231"/>
    </location>
</feature>
<accession>D3Q297</accession>
<keyword evidence="2" id="KW-0472">Membrane</keyword>
<feature type="compositionally biased region" description="Pro residues" evidence="1">
    <location>
        <begin position="19"/>
        <end position="35"/>
    </location>
</feature>
<dbReference type="eggNOG" id="ENOG5032WFM">
    <property type="taxonomic scope" value="Bacteria"/>
</dbReference>
<protein>
    <submittedName>
        <fullName evidence="3">Uncharacterized protein</fullName>
    </submittedName>
</protein>
<reference evidence="3 4" key="1">
    <citation type="journal article" date="2009" name="Stand. Genomic Sci.">
        <title>Complete genome sequence of Stackebrandtia nassauensis type strain (LLR-40K-21).</title>
        <authorList>
            <person name="Munk C."/>
            <person name="Lapidus A."/>
            <person name="Copeland A."/>
            <person name="Jando M."/>
            <person name="Mayilraj S."/>
            <person name="Glavina Del Rio T."/>
            <person name="Nolan M."/>
            <person name="Chen F."/>
            <person name="Lucas S."/>
            <person name="Tice H."/>
            <person name="Cheng J.F."/>
            <person name="Han C."/>
            <person name="Detter J.C."/>
            <person name="Bruce D."/>
            <person name="Goodwin L."/>
            <person name="Chain P."/>
            <person name="Pitluck S."/>
            <person name="Goker M."/>
            <person name="Ovchinikova G."/>
            <person name="Pati A."/>
            <person name="Ivanova N."/>
            <person name="Mavromatis K."/>
            <person name="Chen A."/>
            <person name="Palaniappan K."/>
            <person name="Land M."/>
            <person name="Hauser L."/>
            <person name="Chang Y.J."/>
            <person name="Jeffries C.D."/>
            <person name="Bristow J."/>
            <person name="Eisen J.A."/>
            <person name="Markowitz V."/>
            <person name="Hugenholtz P."/>
            <person name="Kyrpides N.C."/>
            <person name="Klenk H.P."/>
        </authorList>
    </citation>
    <scope>NUCLEOTIDE SEQUENCE [LARGE SCALE GENOMIC DNA]</scope>
    <source>
        <strain evidence="4">DSM 44728 / CIP 108903 / NRRL B-16338 / NBRC 102104 / LLR-40K-21</strain>
    </source>
</reference>
<feature type="region of interest" description="Disordered" evidence="1">
    <location>
        <begin position="589"/>
        <end position="612"/>
    </location>
</feature>